<dbReference type="AlphaFoldDB" id="A0A644YMZ1"/>
<proteinExistence type="predicted"/>
<dbReference type="EMBL" id="VSSQ01005571">
    <property type="protein sequence ID" value="MPM29657.1"/>
    <property type="molecule type" value="Genomic_DNA"/>
</dbReference>
<reference evidence="1" key="1">
    <citation type="submission" date="2019-08" db="EMBL/GenBank/DDBJ databases">
        <authorList>
            <person name="Kucharzyk K."/>
            <person name="Murdoch R.W."/>
            <person name="Higgins S."/>
            <person name="Loffler F."/>
        </authorList>
    </citation>
    <scope>NUCLEOTIDE SEQUENCE</scope>
</reference>
<protein>
    <submittedName>
        <fullName evidence="1">Uncharacterized protein</fullName>
    </submittedName>
</protein>
<comment type="caution">
    <text evidence="1">The sequence shown here is derived from an EMBL/GenBank/DDBJ whole genome shotgun (WGS) entry which is preliminary data.</text>
</comment>
<organism evidence="1">
    <name type="scientific">bioreactor metagenome</name>
    <dbReference type="NCBI Taxonomy" id="1076179"/>
    <lineage>
        <taxon>unclassified sequences</taxon>
        <taxon>metagenomes</taxon>
        <taxon>ecological metagenomes</taxon>
    </lineage>
</organism>
<gene>
    <name evidence="1" type="ORF">SDC9_76197</name>
</gene>
<name>A0A644YMZ1_9ZZZZ</name>
<accession>A0A644YMZ1</accession>
<sequence>MPCASTPKSSESWETFLTAKTIAHRYIVVNKYPFALKRAGTATDGEDLKIQLQQKTPLMAYSGYGEFFGQ</sequence>
<evidence type="ECO:0000313" key="1">
    <source>
        <dbReference type="EMBL" id="MPM29657.1"/>
    </source>
</evidence>